<accession>A0ABN3XQL5</accession>
<dbReference type="Proteomes" id="UP001499930">
    <property type="component" value="Unassembled WGS sequence"/>
</dbReference>
<dbReference type="PANTHER" id="PTHR33594:SF1">
    <property type="entry name" value="HD_PDEASE DOMAIN-CONTAINING PROTEIN"/>
    <property type="match status" value="1"/>
</dbReference>
<evidence type="ECO:0000259" key="1">
    <source>
        <dbReference type="SMART" id="SM00471"/>
    </source>
</evidence>
<organism evidence="2 3">
    <name type="scientific">Streptosporangium longisporum</name>
    <dbReference type="NCBI Taxonomy" id="46187"/>
    <lineage>
        <taxon>Bacteria</taxon>
        <taxon>Bacillati</taxon>
        <taxon>Actinomycetota</taxon>
        <taxon>Actinomycetes</taxon>
        <taxon>Streptosporangiales</taxon>
        <taxon>Streptosporangiaceae</taxon>
        <taxon>Streptosporangium</taxon>
    </lineage>
</organism>
<dbReference type="PANTHER" id="PTHR33594">
    <property type="entry name" value="SUPERFAMILY HYDROLASE, PUTATIVE (AFU_ORTHOLOGUE AFUA_1G03035)-RELATED"/>
    <property type="match status" value="1"/>
</dbReference>
<dbReference type="RefSeq" id="WP_344887383.1">
    <property type="nucleotide sequence ID" value="NZ_BAAAWD010000002.1"/>
</dbReference>
<dbReference type="CDD" id="cd00077">
    <property type="entry name" value="HDc"/>
    <property type="match status" value="1"/>
</dbReference>
<dbReference type="EMBL" id="BAAAWD010000002">
    <property type="protein sequence ID" value="GAA2987706.1"/>
    <property type="molecule type" value="Genomic_DNA"/>
</dbReference>
<dbReference type="InterPro" id="IPR006674">
    <property type="entry name" value="HD_domain"/>
</dbReference>
<dbReference type="SMART" id="SM00471">
    <property type="entry name" value="HDc"/>
    <property type="match status" value="1"/>
</dbReference>
<comment type="caution">
    <text evidence="2">The sequence shown here is derived from an EMBL/GenBank/DDBJ whole genome shotgun (WGS) entry which is preliminary data.</text>
</comment>
<name>A0ABN3XQL5_9ACTN</name>
<protein>
    <recommendedName>
        <fullName evidence="1">HD/PDEase domain-containing protein</fullName>
    </recommendedName>
</protein>
<evidence type="ECO:0000313" key="3">
    <source>
        <dbReference type="Proteomes" id="UP001499930"/>
    </source>
</evidence>
<sequence>MNAMLDLVRTRVLADFAEADSAHDIGHLDRVAALAGQIADTSGADPVQAQVAAYVHDYHRVEETRQGKRPIRPEEVSAAILDVLDRCQVPKEWHPAVLSAVEMTGRYRFAGESIDPRCPVAAAVHDADNLDAMGAIGIGRTFAFGGMLGEPLWDPAAALKQIYQEGHTTSVLAHLYEKLVHLEQDMLTEHGRRLAADRALLLHRFAAEFRCEWTAGRPSPDSTARRVDWDATTRYLSVQEPHAGSGEPLVRIAFRGRVELSFAEHDHLTAVNLLDVPDALTVCIPRADHRYRRPGGGAPAPHEQPWLLDPDGARVWIGPADGEPWRRLAGIGDIEVHTRKGRPVALHLHLWGQTTDRTPARTA</sequence>
<feature type="domain" description="HD/PDEase" evidence="1">
    <location>
        <begin position="20"/>
        <end position="142"/>
    </location>
</feature>
<gene>
    <name evidence="2" type="ORF">GCM10017559_04400</name>
</gene>
<dbReference type="InterPro" id="IPR003607">
    <property type="entry name" value="HD/PDEase_dom"/>
</dbReference>
<dbReference type="Pfam" id="PF01966">
    <property type="entry name" value="HD"/>
    <property type="match status" value="1"/>
</dbReference>
<dbReference type="SUPFAM" id="SSF109604">
    <property type="entry name" value="HD-domain/PDEase-like"/>
    <property type="match status" value="1"/>
</dbReference>
<reference evidence="2 3" key="1">
    <citation type="journal article" date="2019" name="Int. J. Syst. Evol. Microbiol.">
        <title>The Global Catalogue of Microorganisms (GCM) 10K type strain sequencing project: providing services to taxonomists for standard genome sequencing and annotation.</title>
        <authorList>
            <consortium name="The Broad Institute Genomics Platform"/>
            <consortium name="The Broad Institute Genome Sequencing Center for Infectious Disease"/>
            <person name="Wu L."/>
            <person name="Ma J."/>
        </authorList>
    </citation>
    <scope>NUCLEOTIDE SEQUENCE [LARGE SCALE GENOMIC DNA]</scope>
    <source>
        <strain evidence="2 3">JCM 3106</strain>
    </source>
</reference>
<proteinExistence type="predicted"/>
<keyword evidence="3" id="KW-1185">Reference proteome</keyword>
<evidence type="ECO:0000313" key="2">
    <source>
        <dbReference type="EMBL" id="GAA2987706.1"/>
    </source>
</evidence>
<dbReference type="Gene3D" id="1.10.3210.50">
    <property type="match status" value="1"/>
</dbReference>